<dbReference type="EMBL" id="JADBGQ010000008">
    <property type="protein sequence ID" value="KAG5384168.1"/>
    <property type="molecule type" value="Genomic_DNA"/>
</dbReference>
<dbReference type="Gene3D" id="1.20.1280.50">
    <property type="match status" value="1"/>
</dbReference>
<dbReference type="Pfam" id="PF19259">
    <property type="entry name" value="Ty3_capsid"/>
    <property type="match status" value="1"/>
</dbReference>
<dbReference type="PROSITE" id="PS00141">
    <property type="entry name" value="ASP_PROTEASE"/>
    <property type="match status" value="1"/>
</dbReference>
<comment type="caution">
    <text evidence="5">The sequence shown here is derived from an EMBL/GenBank/DDBJ whole genome shotgun (WGS) entry which is preliminary data.</text>
</comment>
<evidence type="ECO:0000256" key="1">
    <source>
        <dbReference type="SAM" id="MobiDB-lite"/>
    </source>
</evidence>
<feature type="compositionally biased region" description="Basic and acidic residues" evidence="1">
    <location>
        <begin position="743"/>
        <end position="752"/>
    </location>
</feature>
<dbReference type="Pfam" id="PF12937">
    <property type="entry name" value="F-box-like"/>
    <property type="match status" value="1"/>
</dbReference>
<keyword evidence="2" id="KW-0732">Signal</keyword>
<feature type="chain" id="PRO_5045592339" description="F-box domain-containing protein" evidence="2">
    <location>
        <begin position="18"/>
        <end position="1024"/>
    </location>
</feature>
<reference evidence="5 6" key="1">
    <citation type="submission" date="2021-03" db="EMBL/GenBank/DDBJ databases">
        <authorList>
            <person name="King G.J."/>
            <person name="Bancroft I."/>
            <person name="Baten A."/>
            <person name="Bloomfield J."/>
            <person name="Borpatragohain P."/>
            <person name="He Z."/>
            <person name="Irish N."/>
            <person name="Irwin J."/>
            <person name="Liu K."/>
            <person name="Mauleon R.P."/>
            <person name="Moore J."/>
            <person name="Morris R."/>
            <person name="Ostergaard L."/>
            <person name="Wang B."/>
            <person name="Wells R."/>
        </authorList>
    </citation>
    <scope>NUCLEOTIDE SEQUENCE [LARGE SCALE GENOMIC DNA]</scope>
    <source>
        <strain evidence="5">R-o-18</strain>
        <tissue evidence="5">Leaf</tissue>
    </source>
</reference>
<accession>A0ABQ7LC64</accession>
<dbReference type="Gene3D" id="2.40.70.10">
    <property type="entry name" value="Acid Proteases"/>
    <property type="match status" value="1"/>
</dbReference>
<dbReference type="Gene3D" id="3.80.10.10">
    <property type="entry name" value="Ribonuclease Inhibitor"/>
    <property type="match status" value="1"/>
</dbReference>
<gene>
    <name evidence="5" type="primary">A09p035930.1_BraROA</name>
    <name evidence="5" type="ORF">IGI04_035638</name>
</gene>
<feature type="region of interest" description="Disordered" evidence="1">
    <location>
        <begin position="739"/>
        <end position="764"/>
    </location>
</feature>
<dbReference type="SUPFAM" id="SSF50630">
    <property type="entry name" value="Acid proteases"/>
    <property type="match status" value="1"/>
</dbReference>
<protein>
    <recommendedName>
        <fullName evidence="7">F-box domain-containing protein</fullName>
    </recommendedName>
</protein>
<feature type="signal peptide" evidence="2">
    <location>
        <begin position="1"/>
        <end position="17"/>
    </location>
</feature>
<name>A0ABQ7LC64_BRACM</name>
<dbReference type="InterPro" id="IPR021109">
    <property type="entry name" value="Peptidase_aspartic_dom_sf"/>
</dbReference>
<evidence type="ECO:0000259" key="3">
    <source>
        <dbReference type="Pfam" id="PF12937"/>
    </source>
</evidence>
<dbReference type="InterPro" id="IPR032675">
    <property type="entry name" value="LRR_dom_sf"/>
</dbReference>
<dbReference type="PANTHER" id="PTHR38926">
    <property type="entry name" value="F-BOX DOMAIN CONTAINING PROTEIN, EXPRESSED"/>
    <property type="match status" value="1"/>
</dbReference>
<evidence type="ECO:0000313" key="6">
    <source>
        <dbReference type="Proteomes" id="UP000823674"/>
    </source>
</evidence>
<feature type="domain" description="F-box" evidence="3">
    <location>
        <begin position="36"/>
        <end position="75"/>
    </location>
</feature>
<organism evidence="5 6">
    <name type="scientific">Brassica rapa subsp. trilocularis</name>
    <dbReference type="NCBI Taxonomy" id="1813537"/>
    <lineage>
        <taxon>Eukaryota</taxon>
        <taxon>Viridiplantae</taxon>
        <taxon>Streptophyta</taxon>
        <taxon>Embryophyta</taxon>
        <taxon>Tracheophyta</taxon>
        <taxon>Spermatophyta</taxon>
        <taxon>Magnoliopsida</taxon>
        <taxon>eudicotyledons</taxon>
        <taxon>Gunneridae</taxon>
        <taxon>Pentapetalae</taxon>
        <taxon>rosids</taxon>
        <taxon>malvids</taxon>
        <taxon>Brassicales</taxon>
        <taxon>Brassicaceae</taxon>
        <taxon>Brassiceae</taxon>
        <taxon>Brassica</taxon>
    </lineage>
</organism>
<feature type="domain" description="Ty3 transposon capsid-like protein" evidence="4">
    <location>
        <begin position="585"/>
        <end position="713"/>
    </location>
</feature>
<keyword evidence="6" id="KW-1185">Reference proteome</keyword>
<dbReference type="InterPro" id="IPR001810">
    <property type="entry name" value="F-box_dom"/>
</dbReference>
<dbReference type="PANTHER" id="PTHR38926:SF80">
    <property type="entry name" value="F-BOX DOMAIN, LEUCINE-RICH REPEAT DOMAIN SUPERFAMILY"/>
    <property type="match status" value="1"/>
</dbReference>
<evidence type="ECO:0000259" key="4">
    <source>
        <dbReference type="Pfam" id="PF19259"/>
    </source>
</evidence>
<dbReference type="Pfam" id="PF08284">
    <property type="entry name" value="RVP_2"/>
    <property type="match status" value="1"/>
</dbReference>
<dbReference type="InterPro" id="IPR045358">
    <property type="entry name" value="Ty3_capsid"/>
</dbReference>
<dbReference type="SUPFAM" id="SSF52047">
    <property type="entry name" value="RNI-like"/>
    <property type="match status" value="1"/>
</dbReference>
<evidence type="ECO:0000313" key="5">
    <source>
        <dbReference type="EMBL" id="KAG5384168.1"/>
    </source>
</evidence>
<dbReference type="Proteomes" id="UP000823674">
    <property type="component" value="Chromosome A09"/>
</dbReference>
<dbReference type="InterPro" id="IPR001969">
    <property type="entry name" value="Aspartic_peptidase_AS"/>
</dbReference>
<evidence type="ECO:0000256" key="2">
    <source>
        <dbReference type="SAM" id="SignalP"/>
    </source>
</evidence>
<proteinExistence type="predicted"/>
<evidence type="ECO:0008006" key="7">
    <source>
        <dbReference type="Google" id="ProtNLM"/>
    </source>
</evidence>
<dbReference type="CDD" id="cd00303">
    <property type="entry name" value="retropepsin_like"/>
    <property type="match status" value="1"/>
</dbReference>
<sequence>MLSLLRSLLSDLSTVEATGMEEDCKLRNWDEIIPDALGLIFSYLPLQEVLTVVPRVCKAWNRAVTGPYCWQEIDIELWSNRCHQSDHLDRMLQMLINRSSGSLRKLSVTGLQNDSIFSFIAQHAGSLKTLKVPRSCLSNPGVVNVAEKLSSLTFLDLSYCCKVGPEAIQAIGKHCKSLTEFSRNMHPLDVASVVSHDDEAYAIASTMPKLKRLEIAYHRVSTEGVLKILSSCIFLEFLELRGCWDVQLDNKFFKEKFPDMKVLGPRVIGFYDMINDWEDCCSDYFSDGSDYLAWEFLEDGEMGEFYEDEFEHGWDDNLIHVMDYLPTLTLFSRETRVKGSFAIKLFLLLPVITAPVTRAQAARINLVSEPNDSMGDTEALSKQIAKMMEIMQSMNAKIDDNMKTQSAHMKTLQERMVHHETTNGDRGKTIKFSTEELSEVEILSGSKGSKGAISFDTRAGTSFTPSKADKDIPVRSCGLANESNYGFSGGPWPNRAVGRERGHRRTDGGGDWNVRPIGAAPHDSHPNVGDYRNSEGLMEGGYYETREDRSNHFDRRGVKAAKIEFPPFDGTTDAMEWLQKCDDFFVDQIIFSDDTKVRQATFVLTGQAYHWIINLRRLVTHRLGWGEFKRICKSRFGKADAVNPVGELSNLRHTGTVDEYCSQFEECLSRQTRLSGDQQLWQFCAGLTDSLRKEVEYLRPETIFEAIEYARDNEYKIDNDKRTRTFGGHLAPITKTIGVSARQENRGSEVKTPKSGPQKQTGQKKFWKKLTPAEMADRRAKGLCFNCDDLYTPGHVCTPVLFHIMPVMEGDNQDDEWIEEDELEISINAMNGEQNERTFQVQANIMTGRGWVLLDTGSTHNFIKSSLVEKLGIPMHRKPGRFVALPNGGRCPIEGFCQNMSMSVQGHQFKTDCFAIPLKGFDVVLGIRWLNALGRVIWDGPNKTVEFNHGSTPVIWHGEAEERGKTNISLHALGADSKGLEHWFSDEEEVFTTPGTSIRRIPQAPKQRICTLNPRYSVPNPSRD</sequence>